<evidence type="ECO:0000256" key="12">
    <source>
        <dbReference type="ARBA" id="ARBA00023136"/>
    </source>
</evidence>
<keyword evidence="12 13" id="KW-0472">Membrane</keyword>
<keyword evidence="6" id="KW-1003">Cell membrane</keyword>
<dbReference type="Gene3D" id="1.20.1280.290">
    <property type="match status" value="1"/>
</dbReference>
<evidence type="ECO:0000256" key="9">
    <source>
        <dbReference type="ARBA" id="ARBA00022737"/>
    </source>
</evidence>
<keyword evidence="5" id="KW-0813">Transport</keyword>
<keyword evidence="15" id="KW-1185">Reference proteome</keyword>
<evidence type="ECO:0000256" key="4">
    <source>
        <dbReference type="ARBA" id="ARBA00021741"/>
    </source>
</evidence>
<dbReference type="AlphaFoldDB" id="A0A9W6XDJ9"/>
<dbReference type="GO" id="GO:0051119">
    <property type="term" value="F:sugar transmembrane transporter activity"/>
    <property type="evidence" value="ECO:0007669"/>
    <property type="project" value="InterPro"/>
</dbReference>
<evidence type="ECO:0000256" key="13">
    <source>
        <dbReference type="SAM" id="Phobius"/>
    </source>
</evidence>
<evidence type="ECO:0000313" key="15">
    <source>
        <dbReference type="Proteomes" id="UP001165121"/>
    </source>
</evidence>
<evidence type="ECO:0000256" key="3">
    <source>
        <dbReference type="ARBA" id="ARBA00007809"/>
    </source>
</evidence>
<dbReference type="Pfam" id="PF03083">
    <property type="entry name" value="MtN3_slv"/>
    <property type="match status" value="1"/>
</dbReference>
<comment type="caution">
    <text evidence="14">The sequence shown here is derived from an EMBL/GenBank/DDBJ whole genome shotgun (WGS) entry which is preliminary data.</text>
</comment>
<evidence type="ECO:0000313" key="14">
    <source>
        <dbReference type="EMBL" id="GMF36424.1"/>
    </source>
</evidence>
<reference evidence="14" key="1">
    <citation type="submission" date="2023-04" db="EMBL/GenBank/DDBJ databases">
        <title>Phytophthora fragariaefolia NBRC 109709.</title>
        <authorList>
            <person name="Ichikawa N."/>
            <person name="Sato H."/>
            <person name="Tonouchi N."/>
        </authorList>
    </citation>
    <scope>NUCLEOTIDE SEQUENCE</scope>
    <source>
        <strain evidence="14">NBRC 109709</strain>
    </source>
</reference>
<dbReference type="InterPro" id="IPR047664">
    <property type="entry name" value="SWEET"/>
</dbReference>
<dbReference type="OrthoDB" id="409725at2759"/>
<keyword evidence="7" id="KW-0762">Sugar transport</keyword>
<dbReference type="InterPro" id="IPR004316">
    <property type="entry name" value="SWEET_rpt"/>
</dbReference>
<evidence type="ECO:0000256" key="8">
    <source>
        <dbReference type="ARBA" id="ARBA00022692"/>
    </source>
</evidence>
<accession>A0A9W6XDJ9</accession>
<keyword evidence="10 13" id="KW-1133">Transmembrane helix</keyword>
<dbReference type="GO" id="GO:0000139">
    <property type="term" value="C:Golgi membrane"/>
    <property type="evidence" value="ECO:0007669"/>
    <property type="project" value="UniProtKB-SubCell"/>
</dbReference>
<name>A0A9W6XDJ9_9STRA</name>
<proteinExistence type="inferred from homology"/>
<comment type="subcellular location">
    <subcellularLocation>
        <location evidence="1">Cell membrane</location>
        <topology evidence="1">Multi-pass membrane protein</topology>
    </subcellularLocation>
    <subcellularLocation>
        <location evidence="2">Golgi apparatus membrane</location>
        <topology evidence="2">Multi-pass membrane protein</topology>
    </subcellularLocation>
</comment>
<evidence type="ECO:0000256" key="1">
    <source>
        <dbReference type="ARBA" id="ARBA00004651"/>
    </source>
</evidence>
<evidence type="ECO:0000256" key="5">
    <source>
        <dbReference type="ARBA" id="ARBA00022448"/>
    </source>
</evidence>
<keyword evidence="11" id="KW-0333">Golgi apparatus</keyword>
<keyword evidence="9" id="KW-0677">Repeat</keyword>
<feature type="transmembrane region" description="Helical" evidence="13">
    <location>
        <begin position="6"/>
        <end position="26"/>
    </location>
</feature>
<dbReference type="EMBL" id="BSXT01000946">
    <property type="protein sequence ID" value="GMF36424.1"/>
    <property type="molecule type" value="Genomic_DNA"/>
</dbReference>
<organism evidence="14 15">
    <name type="scientific">Phytophthora fragariaefolia</name>
    <dbReference type="NCBI Taxonomy" id="1490495"/>
    <lineage>
        <taxon>Eukaryota</taxon>
        <taxon>Sar</taxon>
        <taxon>Stramenopiles</taxon>
        <taxon>Oomycota</taxon>
        <taxon>Peronosporomycetes</taxon>
        <taxon>Peronosporales</taxon>
        <taxon>Peronosporaceae</taxon>
        <taxon>Phytophthora</taxon>
    </lineage>
</organism>
<dbReference type="PANTHER" id="PTHR10791">
    <property type="entry name" value="RAG1-ACTIVATING PROTEIN 1"/>
    <property type="match status" value="1"/>
</dbReference>
<gene>
    <name evidence="14" type="ORF">Pfra01_000991400</name>
</gene>
<evidence type="ECO:0000256" key="10">
    <source>
        <dbReference type="ARBA" id="ARBA00022989"/>
    </source>
</evidence>
<protein>
    <recommendedName>
        <fullName evidence="4">Sugar transporter SWEET1</fullName>
    </recommendedName>
</protein>
<dbReference type="Proteomes" id="UP001165121">
    <property type="component" value="Unassembled WGS sequence"/>
</dbReference>
<feature type="transmembrane region" description="Helical" evidence="13">
    <location>
        <begin position="94"/>
        <end position="114"/>
    </location>
</feature>
<evidence type="ECO:0000256" key="2">
    <source>
        <dbReference type="ARBA" id="ARBA00004653"/>
    </source>
</evidence>
<feature type="transmembrane region" description="Helical" evidence="13">
    <location>
        <begin position="126"/>
        <end position="145"/>
    </location>
</feature>
<dbReference type="FunFam" id="1.20.1280.290:FF:000004">
    <property type="entry name" value="Sugar transporter SWEET"/>
    <property type="match status" value="1"/>
</dbReference>
<evidence type="ECO:0000256" key="6">
    <source>
        <dbReference type="ARBA" id="ARBA00022475"/>
    </source>
</evidence>
<evidence type="ECO:0000256" key="7">
    <source>
        <dbReference type="ARBA" id="ARBA00022597"/>
    </source>
</evidence>
<keyword evidence="8 13" id="KW-0812">Transmembrane</keyword>
<dbReference type="GO" id="GO:0005886">
    <property type="term" value="C:plasma membrane"/>
    <property type="evidence" value="ECO:0007669"/>
    <property type="project" value="UniProtKB-SubCell"/>
</dbReference>
<dbReference type="PANTHER" id="PTHR10791:SF30">
    <property type="entry name" value="SUGAR TRANSPORTER SWEET1"/>
    <property type="match status" value="1"/>
</dbReference>
<sequence>MASEELLTTLRVLTFITAITVGLSPFPEIYHLWGSTGVLLTLVTTYVAIAVAGVTHQSKHQVVNILGYLCVVMNLLLMFAPLETIKRIIRTKNASSMPVTMSVVAFVNGVLWVWTSAILDDMFVLTPNAAGAALGGIQVVVYIVFHPNNAVTTTQTDSANPELLLAVSLTRPSKRERKVMSMAS</sequence>
<comment type="similarity">
    <text evidence="3">Belongs to the SWEET sugar transporter family.</text>
</comment>
<evidence type="ECO:0000256" key="11">
    <source>
        <dbReference type="ARBA" id="ARBA00023034"/>
    </source>
</evidence>
<feature type="transmembrane region" description="Helical" evidence="13">
    <location>
        <begin position="38"/>
        <end position="56"/>
    </location>
</feature>
<feature type="transmembrane region" description="Helical" evidence="13">
    <location>
        <begin position="62"/>
        <end position="82"/>
    </location>
</feature>